<evidence type="ECO:0000313" key="4">
    <source>
        <dbReference type="EMBL" id="WCO65750.1"/>
    </source>
</evidence>
<organism evidence="4 5">
    <name type="scientific">Iamia majanohamensis</name>
    <dbReference type="NCBI Taxonomy" id="467976"/>
    <lineage>
        <taxon>Bacteria</taxon>
        <taxon>Bacillati</taxon>
        <taxon>Actinomycetota</taxon>
        <taxon>Acidimicrobiia</taxon>
        <taxon>Acidimicrobiales</taxon>
        <taxon>Iamiaceae</taxon>
        <taxon>Iamia</taxon>
    </lineage>
</organism>
<dbReference type="RefSeq" id="WP_272735277.1">
    <property type="nucleotide sequence ID" value="NZ_CP116942.1"/>
</dbReference>
<protein>
    <submittedName>
        <fullName evidence="4">Uncharacterized protein</fullName>
    </submittedName>
</protein>
<feature type="transmembrane region" description="Helical" evidence="3">
    <location>
        <begin position="34"/>
        <end position="54"/>
    </location>
</feature>
<keyword evidence="3" id="KW-0472">Membrane</keyword>
<accession>A0AAE9Y3F4</accession>
<name>A0AAE9Y3F4_9ACTN</name>
<feature type="compositionally biased region" description="Basic and acidic residues" evidence="2">
    <location>
        <begin position="1"/>
        <end position="19"/>
    </location>
</feature>
<evidence type="ECO:0000256" key="2">
    <source>
        <dbReference type="SAM" id="MobiDB-lite"/>
    </source>
</evidence>
<feature type="region of interest" description="Disordered" evidence="2">
    <location>
        <begin position="1"/>
        <end position="23"/>
    </location>
</feature>
<evidence type="ECO:0000256" key="1">
    <source>
        <dbReference type="SAM" id="Coils"/>
    </source>
</evidence>
<dbReference type="AlphaFoldDB" id="A0AAE9Y3F4"/>
<dbReference type="EMBL" id="CP116942">
    <property type="protein sequence ID" value="WCO65750.1"/>
    <property type="molecule type" value="Genomic_DNA"/>
</dbReference>
<proteinExistence type="predicted"/>
<keyword evidence="5" id="KW-1185">Reference proteome</keyword>
<dbReference type="KEGG" id="ima:PO878_14695"/>
<reference evidence="4" key="1">
    <citation type="submission" date="2023-01" db="EMBL/GenBank/DDBJ databases">
        <title>The diversity of Class Acidimicrobiia in South China Sea sediment environments and the proposal of Iamia marina sp. nov., a novel species of the genus Iamia.</title>
        <authorList>
            <person name="He Y."/>
            <person name="Tian X."/>
        </authorList>
    </citation>
    <scope>NUCLEOTIDE SEQUENCE</scope>
    <source>
        <strain evidence="4">DSM 19957</strain>
    </source>
</reference>
<sequence length="186" mass="19830">MKQDIRTSAHRENGGDSGERVAPASSWAGNLTPWLAATVVVLATVIAVLFFVVAQERGEAADLRDELDLAEAELAARDEQAAAVQAEEDALPDLEELADETEAPGTVEVSGDSDSLTVDVFFPGESSLDWLEEYMDELGLNGGTIRQRMGQTRALDGTQEASGDDVSVTWTYHPDDGLSAVFSVDG</sequence>
<evidence type="ECO:0000256" key="3">
    <source>
        <dbReference type="SAM" id="Phobius"/>
    </source>
</evidence>
<keyword evidence="3" id="KW-1133">Transmembrane helix</keyword>
<keyword evidence="1" id="KW-0175">Coiled coil</keyword>
<keyword evidence="3" id="KW-0812">Transmembrane</keyword>
<feature type="coiled-coil region" evidence="1">
    <location>
        <begin position="53"/>
        <end position="89"/>
    </location>
</feature>
<evidence type="ECO:0000313" key="5">
    <source>
        <dbReference type="Proteomes" id="UP001216390"/>
    </source>
</evidence>
<gene>
    <name evidence="4" type="ORF">PO878_14695</name>
</gene>
<dbReference type="Proteomes" id="UP001216390">
    <property type="component" value="Chromosome"/>
</dbReference>